<evidence type="ECO:0000313" key="3">
    <source>
        <dbReference type="Proteomes" id="UP000256923"/>
    </source>
</evidence>
<dbReference type="RefSeq" id="WP_116285121.1">
    <property type="nucleotide sequence ID" value="NZ_CP034672.1"/>
</dbReference>
<accession>A0A7U6J3F7</accession>
<proteinExistence type="predicted"/>
<protein>
    <submittedName>
        <fullName evidence="1">Uncharacterized protein</fullName>
    </submittedName>
</protein>
<dbReference type="Proteomes" id="UP000256923">
    <property type="component" value="Chromosome 1"/>
</dbReference>
<evidence type="ECO:0000313" key="1">
    <source>
        <dbReference type="EMBL" id="AZS26286.1"/>
    </source>
</evidence>
<reference evidence="2 4" key="2">
    <citation type="journal article" date="2021" name="PeerJ">
        <title>Analysis of 44 Vibrio anguillarum genomes reveals high genetic diversity.</title>
        <authorList>
            <person name="Hansen M.J."/>
            <person name="Dalsgaard I."/>
        </authorList>
    </citation>
    <scope>NUCLEOTIDE SEQUENCE [LARGE SCALE GENOMIC DNA]</scope>
    <source>
        <strain evidence="2 4">040915-1/1B</strain>
    </source>
</reference>
<name>A0A7U6J3F7_VIBAN</name>
<organism evidence="1 3">
    <name type="scientific">Vibrio anguillarum</name>
    <name type="common">Listonella anguillarum</name>
    <dbReference type="NCBI Taxonomy" id="55601"/>
    <lineage>
        <taxon>Bacteria</taxon>
        <taxon>Pseudomonadati</taxon>
        <taxon>Pseudomonadota</taxon>
        <taxon>Gammaproteobacteria</taxon>
        <taxon>Vibrionales</taxon>
        <taxon>Vibrionaceae</taxon>
        <taxon>Vibrio</taxon>
    </lineage>
</organism>
<sequence>MNTVKALITEYLKAANEAAENNNFRTARTLHGDINDLIDSCEESEREAITLQAVRLKEYIDELEANKGDWLAQWYAGSAGGQALRDVKNGRCKIINIP</sequence>
<evidence type="ECO:0000313" key="4">
    <source>
        <dbReference type="Proteomes" id="UP000726136"/>
    </source>
</evidence>
<keyword evidence="4" id="KW-1185">Reference proteome</keyword>
<evidence type="ECO:0000313" key="2">
    <source>
        <dbReference type="EMBL" id="MBF4374567.1"/>
    </source>
</evidence>
<reference evidence="1 3" key="1">
    <citation type="submission" date="2018-12" db="EMBL/GenBank/DDBJ databases">
        <title>Characterization and Draft Genome of Vibrio anguillarum J360 Marine Pathogen Isolated from an Outbreak in Lumpfish (Cyclopterus lumpus).</title>
        <authorList>
            <person name="Vasquez J.I."/>
            <person name="Cao T."/>
            <person name="Chakraborty S."/>
            <person name="Gnanagobal H."/>
            <person name="Wescot J."/>
            <person name="Boyce D."/>
            <person name="Santander J."/>
        </authorList>
    </citation>
    <scope>NUCLEOTIDE SEQUENCE [LARGE SCALE GENOMIC DNA]</scope>
    <source>
        <strain evidence="1 3">J360</strain>
    </source>
</reference>
<gene>
    <name evidence="1" type="ORF">DYL72_15365</name>
    <name evidence="2" type="ORF">EAY46_15965</name>
</gene>
<dbReference type="Proteomes" id="UP000726136">
    <property type="component" value="Unassembled WGS sequence"/>
</dbReference>
<dbReference type="EMBL" id="CP034672">
    <property type="protein sequence ID" value="AZS26286.1"/>
    <property type="molecule type" value="Genomic_DNA"/>
</dbReference>
<dbReference type="AlphaFoldDB" id="A0A7U6J3F7"/>
<dbReference type="EMBL" id="RDPI01000019">
    <property type="protein sequence ID" value="MBF4374567.1"/>
    <property type="molecule type" value="Genomic_DNA"/>
</dbReference>